<name>A0A2N9XBA7_9NEIS</name>
<dbReference type="Proteomes" id="UP000229970">
    <property type="component" value="Unassembled WGS sequence"/>
</dbReference>
<organism evidence="1 2">
    <name type="scientific">Snodgrassella alvi</name>
    <dbReference type="NCBI Taxonomy" id="1196083"/>
    <lineage>
        <taxon>Bacteria</taxon>
        <taxon>Pseudomonadati</taxon>
        <taxon>Pseudomonadota</taxon>
        <taxon>Betaproteobacteria</taxon>
        <taxon>Neisseriales</taxon>
        <taxon>Neisseriaceae</taxon>
        <taxon>Snodgrassella</taxon>
    </lineage>
</organism>
<gene>
    <name evidence="1" type="ORF">BHC46_12405</name>
</gene>
<comment type="caution">
    <text evidence="1">The sequence shown here is derived from an EMBL/GenBank/DDBJ whole genome shotgun (WGS) entry which is preliminary data.</text>
</comment>
<sequence>MYAVFGKSLLKEEQRKDKAASKSSPSDRYYSNNNAYQISPNYYDIARCYEFIDLAKKTHDVRCIYIAQAEKVTIGGRPKLSKKTGKPLFRFVRLTGI</sequence>
<accession>A0A2N9XBA7</accession>
<dbReference type="AlphaFoldDB" id="A0A2N9XBA7"/>
<dbReference type="RefSeq" id="WP_100139590.1">
    <property type="nucleotide sequence ID" value="NZ_MEIP01000030.1"/>
</dbReference>
<proteinExistence type="predicted"/>
<protein>
    <submittedName>
        <fullName evidence="1">Uncharacterized protein</fullName>
    </submittedName>
</protein>
<evidence type="ECO:0000313" key="2">
    <source>
        <dbReference type="Proteomes" id="UP000229970"/>
    </source>
</evidence>
<reference evidence="1 2" key="1">
    <citation type="journal article" date="2017" name="MBio">
        <title>Type VI secretion-mediated competition in the bee gut microbiome.</title>
        <authorList>
            <person name="Steele M.I."/>
            <person name="Kwong W.K."/>
            <person name="Powell J.E."/>
            <person name="Whiteley M."/>
            <person name="Moran N.A."/>
        </authorList>
    </citation>
    <scope>NUCLEOTIDE SEQUENCE [LARGE SCALE GENOMIC DNA]</scope>
    <source>
        <strain evidence="1 2">Ruf1-X</strain>
    </source>
</reference>
<evidence type="ECO:0000313" key="1">
    <source>
        <dbReference type="EMBL" id="PIT43798.1"/>
    </source>
</evidence>
<dbReference type="EMBL" id="MEIP01000030">
    <property type="protein sequence ID" value="PIT43798.1"/>
    <property type="molecule type" value="Genomic_DNA"/>
</dbReference>